<dbReference type="GO" id="GO:0000127">
    <property type="term" value="C:transcription factor TFIIIC complex"/>
    <property type="evidence" value="ECO:0007669"/>
    <property type="project" value="InterPro"/>
</dbReference>
<reference evidence="3 4" key="1">
    <citation type="submission" date="2014-04" db="EMBL/GenBank/DDBJ databases">
        <authorList>
            <consortium name="DOE Joint Genome Institute"/>
            <person name="Kuo A."/>
            <person name="Gay G."/>
            <person name="Dore J."/>
            <person name="Kohler A."/>
            <person name="Nagy L.G."/>
            <person name="Floudas D."/>
            <person name="Copeland A."/>
            <person name="Barry K.W."/>
            <person name="Cichocki N."/>
            <person name="Veneault-Fourrey C."/>
            <person name="LaButti K."/>
            <person name="Lindquist E.A."/>
            <person name="Lipzen A."/>
            <person name="Lundell T."/>
            <person name="Morin E."/>
            <person name="Murat C."/>
            <person name="Sun H."/>
            <person name="Tunlid A."/>
            <person name="Henrissat B."/>
            <person name="Grigoriev I.V."/>
            <person name="Hibbett D.S."/>
            <person name="Martin F."/>
            <person name="Nordberg H.P."/>
            <person name="Cantor M.N."/>
            <person name="Hua S.X."/>
        </authorList>
    </citation>
    <scope>NUCLEOTIDE SEQUENCE [LARGE SCALE GENOMIC DNA]</scope>
    <source>
        <strain evidence="4">h7</strain>
    </source>
</reference>
<sequence length="879" mass="96898">MQKREPASVYGAIALPTATSIPSHRCLQWSADGQLCLVTKNAVVILTPDHGINFDADSALKSSSSSGGIPFGWFKTMIEHAAQIEAVKWPDYSQAWGAVSLGSLDLCLTSLAISPSGLSVNGRCIFATLSSNMDLIFWAAGKNYLKGEYTKVNEVTPFLLNLVAPTEEAKTNAVNVLKAQVVSIEWTPQAEFKLVPSPCLDGSCLVAGSRAGELIFLRYRPGSDPEHLTTLQVADTWITHIAFARWKGIDAEAGQPHEVQGRLAYSTSDGAIGLVKITQKLHEIKEETATFTPRYKVALQAEHVEEDIFAAAIPMGITALKWVGVGARHEPMLFASTPGMVRFWCRTNCTRAHTLRIPTRPLNRRNIPADASSLHPVSGVYYLEEQDRLVVVLFDGSIWVVGDLRWMWEESEHEKPYWVSTSMDDEESSTNGKAMQSLGLNSEALSTVSRTIFLSLENERREKEKGAAVDKWDMCRINGAVDYDGDGVISWVYESTRPSDFSYKQDSQHSGTVIVSKMWSDLAEKENLLHNLKRVLSCAKASSWKSPLHTLRAFFLHLRDPKRLEELHHGLLEVLRFQPDVGVIGVREGRAIDVPSRAISLVDEERMDVDAEVEEIGLSGVDERMNKMKENFRFSVSTHLFGWDELLSLRMRLSLADIAWKLSNNEQRQAECGVVAQALLNAISHRVLRTIIKHVGAVVGMLQANDVPFVSRLIVQSLLPGCPLDLVEEGKKLTTKIQPLLKEAKSASASSKTTDNAGGNVGEPLVPSEADIMTQLLELCPACGVEIPLEDITSAVCQHGHTWARCSVTTFILTTPWVRTCVGCSRKAFVPPSAHIRPDGQRDVDQIPAIIAQGGWVVEELLEAVKGCLFCGNRFVSIL</sequence>
<proteinExistence type="predicted"/>
<gene>
    <name evidence="3" type="ORF">M413DRAFT_442941</name>
</gene>
<organism evidence="3 4">
    <name type="scientific">Hebeloma cylindrosporum</name>
    <dbReference type="NCBI Taxonomy" id="76867"/>
    <lineage>
        <taxon>Eukaryota</taxon>
        <taxon>Fungi</taxon>
        <taxon>Dikarya</taxon>
        <taxon>Basidiomycota</taxon>
        <taxon>Agaricomycotina</taxon>
        <taxon>Agaricomycetes</taxon>
        <taxon>Agaricomycetidae</taxon>
        <taxon>Agaricales</taxon>
        <taxon>Agaricineae</taxon>
        <taxon>Hymenogastraceae</taxon>
        <taxon>Hebeloma</taxon>
    </lineage>
</organism>
<feature type="domain" description="Transcription factor IIIC 90kDa subunit N-terminal" evidence="1">
    <location>
        <begin position="29"/>
        <end position="387"/>
    </location>
</feature>
<dbReference type="SUPFAM" id="SSF50978">
    <property type="entry name" value="WD40 repeat-like"/>
    <property type="match status" value="1"/>
</dbReference>
<dbReference type="InterPro" id="IPR036322">
    <property type="entry name" value="WD40_repeat_dom_sf"/>
</dbReference>
<reference evidence="4" key="2">
    <citation type="submission" date="2015-01" db="EMBL/GenBank/DDBJ databases">
        <title>Evolutionary Origins and Diversification of the Mycorrhizal Mutualists.</title>
        <authorList>
            <consortium name="DOE Joint Genome Institute"/>
            <consortium name="Mycorrhizal Genomics Consortium"/>
            <person name="Kohler A."/>
            <person name="Kuo A."/>
            <person name="Nagy L.G."/>
            <person name="Floudas D."/>
            <person name="Copeland A."/>
            <person name="Barry K.W."/>
            <person name="Cichocki N."/>
            <person name="Veneault-Fourrey C."/>
            <person name="LaButti K."/>
            <person name="Lindquist E.A."/>
            <person name="Lipzen A."/>
            <person name="Lundell T."/>
            <person name="Morin E."/>
            <person name="Murat C."/>
            <person name="Riley R."/>
            <person name="Ohm R."/>
            <person name="Sun H."/>
            <person name="Tunlid A."/>
            <person name="Henrissat B."/>
            <person name="Grigoriev I.V."/>
            <person name="Hibbett D.S."/>
            <person name="Martin F."/>
        </authorList>
    </citation>
    <scope>NUCLEOTIDE SEQUENCE [LARGE SCALE GENOMIC DNA]</scope>
    <source>
        <strain evidence="4">h7</strain>
    </source>
</reference>
<dbReference type="Proteomes" id="UP000053424">
    <property type="component" value="Unassembled WGS sequence"/>
</dbReference>
<evidence type="ECO:0000313" key="4">
    <source>
        <dbReference type="Proteomes" id="UP000053424"/>
    </source>
</evidence>
<dbReference type="GO" id="GO:0006384">
    <property type="term" value="P:transcription initiation at RNA polymerase III promoter"/>
    <property type="evidence" value="ECO:0007669"/>
    <property type="project" value="InterPro"/>
</dbReference>
<evidence type="ECO:0000259" key="2">
    <source>
        <dbReference type="Pfam" id="PF12660"/>
    </source>
</evidence>
<dbReference type="STRING" id="686832.A0A0C3CLH9"/>
<dbReference type="InterPro" id="IPR015943">
    <property type="entry name" value="WD40/YVTN_repeat-like_dom_sf"/>
</dbReference>
<protein>
    <recommendedName>
        <fullName evidence="5">Transcription factor IIIC 90kDa subunit N-terminal domain-containing protein</fullName>
    </recommendedName>
</protein>
<dbReference type="HOGENOM" id="CLU_008513_0_0_1"/>
<dbReference type="OrthoDB" id="421374at2759"/>
<evidence type="ECO:0000259" key="1">
    <source>
        <dbReference type="Pfam" id="PF12657"/>
    </source>
</evidence>
<dbReference type="InterPro" id="IPR044230">
    <property type="entry name" value="GTF3C4"/>
</dbReference>
<name>A0A0C3CLH9_HEBCY</name>
<accession>A0A0C3CLH9</accession>
<dbReference type="Pfam" id="PF12660">
    <property type="entry name" value="zf-TFIIIC"/>
    <property type="match status" value="1"/>
</dbReference>
<evidence type="ECO:0008006" key="5">
    <source>
        <dbReference type="Google" id="ProtNLM"/>
    </source>
</evidence>
<dbReference type="PANTHER" id="PTHR15496:SF2">
    <property type="entry name" value="GENERAL TRANSCRIPTION FACTOR 3C POLYPEPTIDE 4"/>
    <property type="match status" value="1"/>
</dbReference>
<dbReference type="InterPro" id="IPR024764">
    <property type="entry name" value="TFIIIC_Znf"/>
</dbReference>
<dbReference type="InterPro" id="IPR024761">
    <property type="entry name" value="TFIIIC_delta_N"/>
</dbReference>
<feature type="domain" description="Transcription factor IIIC putative zinc-finger" evidence="2">
    <location>
        <begin position="774"/>
        <end position="875"/>
    </location>
</feature>
<keyword evidence="4" id="KW-1185">Reference proteome</keyword>
<dbReference type="Gene3D" id="2.130.10.10">
    <property type="entry name" value="YVTN repeat-like/Quinoprotein amine dehydrogenase"/>
    <property type="match status" value="1"/>
</dbReference>
<dbReference type="EMBL" id="KN831773">
    <property type="protein sequence ID" value="KIM44974.1"/>
    <property type="molecule type" value="Genomic_DNA"/>
</dbReference>
<dbReference type="PANTHER" id="PTHR15496">
    <property type="entry name" value="GENERAL TRANSCRIPTION FACTOR 3C POLYPEPTIDE 4 FAMILY"/>
    <property type="match status" value="1"/>
</dbReference>
<dbReference type="GO" id="GO:0004402">
    <property type="term" value="F:histone acetyltransferase activity"/>
    <property type="evidence" value="ECO:0007669"/>
    <property type="project" value="InterPro"/>
</dbReference>
<dbReference type="AlphaFoldDB" id="A0A0C3CLH9"/>
<evidence type="ECO:0000313" key="3">
    <source>
        <dbReference type="EMBL" id="KIM44974.1"/>
    </source>
</evidence>
<dbReference type="Pfam" id="PF12657">
    <property type="entry name" value="TFIIIC_delta"/>
    <property type="match status" value="1"/>
</dbReference>